<dbReference type="Proteomes" id="UP000093186">
    <property type="component" value="Unassembled WGS sequence"/>
</dbReference>
<feature type="repeat" description="TPR" evidence="1">
    <location>
        <begin position="277"/>
        <end position="310"/>
    </location>
</feature>
<feature type="repeat" description="TPR" evidence="1">
    <location>
        <begin position="317"/>
        <end position="350"/>
    </location>
</feature>
<dbReference type="PANTHER" id="PTHR34220:SF7">
    <property type="entry name" value="SENSOR HISTIDINE KINASE YPDA"/>
    <property type="match status" value="1"/>
</dbReference>
<dbReference type="Gene3D" id="1.25.40.10">
    <property type="entry name" value="Tetratricopeptide repeat domain"/>
    <property type="match status" value="2"/>
</dbReference>
<proteinExistence type="predicted"/>
<keyword evidence="2" id="KW-1133">Transmembrane helix</keyword>
<dbReference type="STRING" id="447689.BA195_01760"/>
<dbReference type="SMART" id="SM00028">
    <property type="entry name" value="TPR"/>
    <property type="match status" value="7"/>
</dbReference>
<dbReference type="PANTHER" id="PTHR34220">
    <property type="entry name" value="SENSOR HISTIDINE KINASE YPDA"/>
    <property type="match status" value="1"/>
</dbReference>
<dbReference type="GO" id="GO:0016020">
    <property type="term" value="C:membrane"/>
    <property type="evidence" value="ECO:0007669"/>
    <property type="project" value="InterPro"/>
</dbReference>
<sequence length="637" mass="73448">MKNTFIIVLFCLITSICLSQKNVDSLILAGIEKKEQNYFKLQKFFNNVYFTDQETNFLLENSKQNNYLLGVVYAKNIQGRSYRNKAVYNKAIKKYNEALKIIKTINSIEAEIVTLNQLGVVYRRQDKIRSALNYHQQSLEIINKIGITSNDLKKSKSIAINSIGNIYLTLKQYEKALDKFKESIIIQEKLEDIRGLAINYQNIGFAHKNIGNIDIALNSYKKSLFYNNLNNDSLGKVICHNSIAAVLIKKGAFEEANNYITEVVTAIEKIGNNYYLSEVYNTLGWVSIKLNKYKKAAEYLKKSLKIGLKNNLPSNLVSTYNHLSELHQKKGNYKKALDFYHKSMELENQISSNNNIRYMNSLINKYDSEVHTNKIKDLAKENEIAKLKLLRNRNILIIALVSIALFGVLLYSIYRQNLLKNDKQILHLEQDALRIQMNPHFVFNALNSIKLYIINNEQKNAVRYLNKFSKLIRSILESSTVKEVTLGEELKTMGLYMSIENIRFSNEIDYEENFNKNLNLETVKIPPLVLQPFLENSIWHGLSSKKGEKKIKLSVNKLSEKFYQIDIEDNGVGRKEAFRIKSNKTLNRKSIGINLTKERLSNFSVQFENDYSLDYTDLVDENDNACGTIVSLKIPLV</sequence>
<gene>
    <name evidence="4" type="ORF">BA195_01760</name>
</gene>
<organism evidence="4 5">
    <name type="scientific">Tenacibaculum soleae</name>
    <dbReference type="NCBI Taxonomy" id="447689"/>
    <lineage>
        <taxon>Bacteria</taxon>
        <taxon>Pseudomonadati</taxon>
        <taxon>Bacteroidota</taxon>
        <taxon>Flavobacteriia</taxon>
        <taxon>Flavobacteriales</taxon>
        <taxon>Flavobacteriaceae</taxon>
        <taxon>Tenacibaculum</taxon>
    </lineage>
</organism>
<protein>
    <recommendedName>
        <fullName evidence="3">Signal transduction histidine kinase internal region domain-containing protein</fullName>
    </recommendedName>
</protein>
<dbReference type="SUPFAM" id="SSF55874">
    <property type="entry name" value="ATPase domain of HSP90 chaperone/DNA topoisomerase II/histidine kinase"/>
    <property type="match status" value="1"/>
</dbReference>
<name>A0A1B9Y0X5_9FLAO</name>
<comment type="caution">
    <text evidence="4">The sequence shown here is derived from an EMBL/GenBank/DDBJ whole genome shotgun (WGS) entry which is preliminary data.</text>
</comment>
<evidence type="ECO:0000313" key="5">
    <source>
        <dbReference type="Proteomes" id="UP000093186"/>
    </source>
</evidence>
<evidence type="ECO:0000259" key="3">
    <source>
        <dbReference type="Pfam" id="PF06580"/>
    </source>
</evidence>
<dbReference type="InterPro" id="IPR010559">
    <property type="entry name" value="Sig_transdc_His_kin_internal"/>
</dbReference>
<keyword evidence="2" id="KW-0812">Transmembrane</keyword>
<feature type="repeat" description="TPR" evidence="1">
    <location>
        <begin position="157"/>
        <end position="190"/>
    </location>
</feature>
<dbReference type="InterPro" id="IPR036890">
    <property type="entry name" value="HATPase_C_sf"/>
</dbReference>
<dbReference type="Gene3D" id="3.30.565.10">
    <property type="entry name" value="Histidine kinase-like ATPase, C-terminal domain"/>
    <property type="match status" value="1"/>
</dbReference>
<keyword evidence="2" id="KW-0472">Membrane</keyword>
<dbReference type="InterPro" id="IPR050640">
    <property type="entry name" value="Bact_2-comp_sensor_kinase"/>
</dbReference>
<dbReference type="PROSITE" id="PS50005">
    <property type="entry name" value="TPR"/>
    <property type="match status" value="3"/>
</dbReference>
<feature type="domain" description="Signal transduction histidine kinase internal region" evidence="3">
    <location>
        <begin position="429"/>
        <end position="507"/>
    </location>
</feature>
<dbReference type="Pfam" id="PF06580">
    <property type="entry name" value="His_kinase"/>
    <property type="match status" value="1"/>
</dbReference>
<evidence type="ECO:0000256" key="1">
    <source>
        <dbReference type="PROSITE-ProRule" id="PRU00339"/>
    </source>
</evidence>
<keyword evidence="5" id="KW-1185">Reference proteome</keyword>
<accession>A0A1B9Y0X5</accession>
<evidence type="ECO:0000313" key="4">
    <source>
        <dbReference type="EMBL" id="OCK43454.1"/>
    </source>
</evidence>
<dbReference type="OrthoDB" id="6190788at2"/>
<dbReference type="SUPFAM" id="SSF48452">
    <property type="entry name" value="TPR-like"/>
    <property type="match status" value="2"/>
</dbReference>
<evidence type="ECO:0000256" key="2">
    <source>
        <dbReference type="SAM" id="Phobius"/>
    </source>
</evidence>
<dbReference type="Pfam" id="PF13374">
    <property type="entry name" value="TPR_10"/>
    <property type="match status" value="1"/>
</dbReference>
<dbReference type="InterPro" id="IPR019734">
    <property type="entry name" value="TPR_rpt"/>
</dbReference>
<dbReference type="GO" id="GO:0000155">
    <property type="term" value="F:phosphorelay sensor kinase activity"/>
    <property type="evidence" value="ECO:0007669"/>
    <property type="project" value="InterPro"/>
</dbReference>
<dbReference type="Pfam" id="PF13424">
    <property type="entry name" value="TPR_12"/>
    <property type="match status" value="2"/>
</dbReference>
<dbReference type="EMBL" id="MAKX01000001">
    <property type="protein sequence ID" value="OCK43454.1"/>
    <property type="molecule type" value="Genomic_DNA"/>
</dbReference>
<dbReference type="InterPro" id="IPR011990">
    <property type="entry name" value="TPR-like_helical_dom_sf"/>
</dbReference>
<reference evidence="4 5" key="1">
    <citation type="submission" date="2016-06" db="EMBL/GenBank/DDBJ databases">
        <title>Draft Genome Sequence of Tenacibaculum soleae UCD-KL19.</title>
        <authorList>
            <person name="Eisen J.A."/>
            <person name="Coil D.A."/>
            <person name="Lujan K.M."/>
        </authorList>
    </citation>
    <scope>NUCLEOTIDE SEQUENCE [LARGE SCALE GENOMIC DNA]</scope>
    <source>
        <strain evidence="4 5">UCD-KL19</strain>
    </source>
</reference>
<keyword evidence="1" id="KW-0802">TPR repeat</keyword>
<dbReference type="AlphaFoldDB" id="A0A1B9Y0X5"/>
<feature type="transmembrane region" description="Helical" evidence="2">
    <location>
        <begin position="395"/>
        <end position="414"/>
    </location>
</feature>